<comment type="caution">
    <text evidence="2">The sequence shown here is derived from an EMBL/GenBank/DDBJ whole genome shotgun (WGS) entry which is preliminary data.</text>
</comment>
<dbReference type="Proteomes" id="UP001165962">
    <property type="component" value="Unassembled WGS sequence"/>
</dbReference>
<dbReference type="EMBL" id="JAAOIW010000006">
    <property type="protein sequence ID" value="NHN31879.1"/>
    <property type="molecule type" value="Genomic_DNA"/>
</dbReference>
<gene>
    <name evidence="2" type="ORF">G9U52_18750</name>
</gene>
<dbReference type="PANTHER" id="PTHR30336:SF20">
    <property type="entry name" value="DUF218 DOMAIN-CONTAINING PROTEIN"/>
    <property type="match status" value="1"/>
</dbReference>
<evidence type="ECO:0000313" key="3">
    <source>
        <dbReference type="Proteomes" id="UP001165962"/>
    </source>
</evidence>
<protein>
    <submittedName>
        <fullName evidence="2">YdcF family protein</fullName>
    </submittedName>
</protein>
<feature type="domain" description="DUF218" evidence="1">
    <location>
        <begin position="32"/>
        <end position="168"/>
    </location>
</feature>
<accession>A0ABX0J9J6</accession>
<dbReference type="CDD" id="cd06259">
    <property type="entry name" value="YdcF-like"/>
    <property type="match status" value="1"/>
</dbReference>
<dbReference type="InterPro" id="IPR003848">
    <property type="entry name" value="DUF218"/>
</dbReference>
<dbReference type="Pfam" id="PF02698">
    <property type="entry name" value="DUF218"/>
    <property type="match status" value="1"/>
</dbReference>
<dbReference type="InterPro" id="IPR014729">
    <property type="entry name" value="Rossmann-like_a/b/a_fold"/>
</dbReference>
<dbReference type="Gene3D" id="3.40.50.620">
    <property type="entry name" value="HUPs"/>
    <property type="match status" value="1"/>
</dbReference>
<name>A0ABX0J9J6_9BACL</name>
<dbReference type="InterPro" id="IPR051599">
    <property type="entry name" value="Cell_Envelope_Assoc"/>
</dbReference>
<evidence type="ECO:0000259" key="1">
    <source>
        <dbReference type="Pfam" id="PF02698"/>
    </source>
</evidence>
<sequence>MLASQIDVDNITKEQVHKLLFNDMEDDGKIGDCIFVFGSRNAVTYRVPKAVELYKEGRAAKILFTGGVFNTPESKTMKSSAIQAGVADSDIMIETRSKHTKENVISALFVLDRALGLHRIHRMLVVTTHYHMRRCLLTLETYMPDWIEYSICKVDDKVSRADNWWLHEIGTKRVLKEVRGLVKYIRQGQIKDFEL</sequence>
<dbReference type="PANTHER" id="PTHR30336">
    <property type="entry name" value="INNER MEMBRANE PROTEIN, PROBABLE PERMEASE"/>
    <property type="match status" value="1"/>
</dbReference>
<proteinExistence type="predicted"/>
<evidence type="ECO:0000313" key="2">
    <source>
        <dbReference type="EMBL" id="NHN31879.1"/>
    </source>
</evidence>
<reference evidence="2" key="1">
    <citation type="submission" date="2020-03" db="EMBL/GenBank/DDBJ databases">
        <title>Draft sequencing of Paenibacilllus sp. S3N08.</title>
        <authorList>
            <person name="Kim D.-U."/>
        </authorList>
    </citation>
    <scope>NUCLEOTIDE SEQUENCE</scope>
    <source>
        <strain evidence="2">S3N08</strain>
    </source>
</reference>
<organism evidence="2 3">
    <name type="scientific">Paenibacillus agricola</name>
    <dbReference type="NCBI Taxonomy" id="2716264"/>
    <lineage>
        <taxon>Bacteria</taxon>
        <taxon>Bacillati</taxon>
        <taxon>Bacillota</taxon>
        <taxon>Bacilli</taxon>
        <taxon>Bacillales</taxon>
        <taxon>Paenibacillaceae</taxon>
        <taxon>Paenibacillus</taxon>
    </lineage>
</organism>
<keyword evidence="3" id="KW-1185">Reference proteome</keyword>